<accession>A0A3D8GP29</accession>
<name>A0A3D8GP29_9BACI</name>
<dbReference type="Proteomes" id="UP000257144">
    <property type="component" value="Unassembled WGS sequence"/>
</dbReference>
<dbReference type="EMBL" id="QNQT01000006">
    <property type="protein sequence ID" value="RDU36235.1"/>
    <property type="molecule type" value="Genomic_DNA"/>
</dbReference>
<evidence type="ECO:0000313" key="1">
    <source>
        <dbReference type="EMBL" id="RDU36235.1"/>
    </source>
</evidence>
<evidence type="ECO:0000313" key="2">
    <source>
        <dbReference type="Proteomes" id="UP000257144"/>
    </source>
</evidence>
<dbReference type="Pfam" id="PF08812">
    <property type="entry name" value="YtxC"/>
    <property type="match status" value="1"/>
</dbReference>
<protein>
    <submittedName>
        <fullName evidence="1">Putative sporulation protein YtxC</fullName>
    </submittedName>
</protein>
<gene>
    <name evidence="1" type="ORF">DRW41_14510</name>
</gene>
<dbReference type="AlphaFoldDB" id="A0A3D8GP29"/>
<reference evidence="1 2" key="1">
    <citation type="submission" date="2018-07" db="EMBL/GenBank/DDBJ databases">
        <title>Bacillus sp. YLB-04 draft genome sequence.</title>
        <authorList>
            <person name="Yu L."/>
            <person name="Tang X."/>
        </authorList>
    </citation>
    <scope>NUCLEOTIDE SEQUENCE [LARGE SCALE GENOMIC DNA]</scope>
    <source>
        <strain evidence="1 2">YLB-04</strain>
    </source>
</reference>
<sequence>MWLGEIIFENGPDARGFFTRVQKQFQNAGHGIELQIIEDRHCNKILFGSLDGNSIDKLAQAFWLYLAEAKWDEWFRGILRDTYYFSDPSEQQHIIDIMHSILEGDRRELFVFLGKNGPESYVKESIGQMLREGTSFSFDSFVKFRLRPFFDYMEEVAALSIDEYKMEQEYLIFIESLREFVQGRPARMNLLHVLAGEEITFYDEQLAEVKRAELVKMIDRKLLNNHPVYVDSYSIAPLLSIAPAAIHLYAEEPEIPLIRTILNIFEERVELHKTDEFPARA</sequence>
<keyword evidence="2" id="KW-1185">Reference proteome</keyword>
<proteinExistence type="predicted"/>
<dbReference type="InterPro" id="IPR014199">
    <property type="entry name" value="Spore_YtxC"/>
</dbReference>
<comment type="caution">
    <text evidence="1">The sequence shown here is derived from an EMBL/GenBank/DDBJ whole genome shotgun (WGS) entry which is preliminary data.</text>
</comment>
<organism evidence="1 2">
    <name type="scientific">Neobacillus piezotolerans</name>
    <dbReference type="NCBI Taxonomy" id="2259171"/>
    <lineage>
        <taxon>Bacteria</taxon>
        <taxon>Bacillati</taxon>
        <taxon>Bacillota</taxon>
        <taxon>Bacilli</taxon>
        <taxon>Bacillales</taxon>
        <taxon>Bacillaceae</taxon>
        <taxon>Neobacillus</taxon>
    </lineage>
</organism>
<dbReference type="OrthoDB" id="2986513at2"/>